<accession>A0ABV1JC64</accession>
<evidence type="ECO:0000256" key="4">
    <source>
        <dbReference type="ARBA" id="ARBA00023136"/>
    </source>
</evidence>
<keyword evidence="4 5" id="KW-0472">Membrane</keyword>
<feature type="transmembrane region" description="Helical" evidence="5">
    <location>
        <begin position="274"/>
        <end position="295"/>
    </location>
</feature>
<evidence type="ECO:0000256" key="2">
    <source>
        <dbReference type="ARBA" id="ARBA00022692"/>
    </source>
</evidence>
<evidence type="ECO:0000259" key="6">
    <source>
        <dbReference type="Pfam" id="PF12698"/>
    </source>
</evidence>
<feature type="transmembrane region" description="Helical" evidence="5">
    <location>
        <begin position="178"/>
        <end position="203"/>
    </location>
</feature>
<feature type="domain" description="ABC-2 type transporter transmembrane" evidence="6">
    <location>
        <begin position="24"/>
        <end position="354"/>
    </location>
</feature>
<dbReference type="EMBL" id="JBBNOP010000003">
    <property type="protein sequence ID" value="MEQ3362358.1"/>
    <property type="molecule type" value="Genomic_DNA"/>
</dbReference>
<feature type="transmembrane region" description="Helical" evidence="5">
    <location>
        <begin position="358"/>
        <end position="378"/>
    </location>
</feature>
<protein>
    <submittedName>
        <fullName evidence="7">ABC transporter permease</fullName>
    </submittedName>
</protein>
<organism evidence="7 8">
    <name type="scientific">Raoultibacter massiliensis</name>
    <dbReference type="NCBI Taxonomy" id="1852371"/>
    <lineage>
        <taxon>Bacteria</taxon>
        <taxon>Bacillati</taxon>
        <taxon>Actinomycetota</taxon>
        <taxon>Coriobacteriia</taxon>
        <taxon>Eggerthellales</taxon>
        <taxon>Eggerthellaceae</taxon>
        <taxon>Raoultibacter</taxon>
    </lineage>
</organism>
<evidence type="ECO:0000313" key="8">
    <source>
        <dbReference type="Proteomes" id="UP001487305"/>
    </source>
</evidence>
<sequence>MKSSVLTIAKKELARFFSNKASALIAIVLPGLLIFGMWSIMGNAMSGMMGGGDSERPTIAVVDCPASVEQLAAASGIDLVETASLPSPEEMREQIDGADVQAFAVFPKGFDEAVAAYETSSGQIAPRVEVYYNSADTSSARAYAAFVAVLDAYESSLSNKFDVNAGEAIYDVAEDKDLAATIIVSIVPMLLLILLFSGCMSVASEAVAGEKERGTMATMLATPIKRSDIALGKILALALIGLAIAASSAIGIFASLPNLMQGEFDINVYGAPEYLLLALVIFSTTLLIVMLITVVSALAKTTKEAQLYLTPLMIVVMVIGLLGMFGDGAKPELGYYFVPLYNSVQCMIGIFTFDFQPAAVVACVASNLVYTGIGVYVLQKMFKSERLMFAR</sequence>
<dbReference type="InterPro" id="IPR013525">
    <property type="entry name" value="ABC2_TM"/>
</dbReference>
<dbReference type="Pfam" id="PF12698">
    <property type="entry name" value="ABC2_membrane_3"/>
    <property type="match status" value="1"/>
</dbReference>
<comment type="caution">
    <text evidence="7">The sequence shown here is derived from an EMBL/GenBank/DDBJ whole genome shotgun (WGS) entry which is preliminary data.</text>
</comment>
<evidence type="ECO:0000256" key="5">
    <source>
        <dbReference type="SAM" id="Phobius"/>
    </source>
</evidence>
<evidence type="ECO:0000313" key="7">
    <source>
        <dbReference type="EMBL" id="MEQ3362358.1"/>
    </source>
</evidence>
<keyword evidence="3 5" id="KW-1133">Transmembrane helix</keyword>
<keyword evidence="2 5" id="KW-0812">Transmembrane</keyword>
<dbReference type="PANTHER" id="PTHR43471">
    <property type="entry name" value="ABC TRANSPORTER PERMEASE"/>
    <property type="match status" value="1"/>
</dbReference>
<dbReference type="RefSeq" id="WP_102374860.1">
    <property type="nucleotide sequence ID" value="NZ_JBBNOP010000003.1"/>
</dbReference>
<dbReference type="PANTHER" id="PTHR43471:SF3">
    <property type="entry name" value="ABC TRANSPORTER PERMEASE PROTEIN NATB"/>
    <property type="match status" value="1"/>
</dbReference>
<evidence type="ECO:0000256" key="3">
    <source>
        <dbReference type="ARBA" id="ARBA00022989"/>
    </source>
</evidence>
<reference evidence="7 8" key="1">
    <citation type="submission" date="2024-04" db="EMBL/GenBank/DDBJ databases">
        <title>Human intestinal bacterial collection.</title>
        <authorList>
            <person name="Pauvert C."/>
            <person name="Hitch T.C.A."/>
            <person name="Clavel T."/>
        </authorList>
    </citation>
    <scope>NUCLEOTIDE SEQUENCE [LARGE SCALE GENOMIC DNA]</scope>
    <source>
        <strain evidence="7 8">CLA-KB-H42</strain>
    </source>
</reference>
<name>A0ABV1JC64_9ACTN</name>
<gene>
    <name evidence="7" type="ORF">AAA083_05145</name>
</gene>
<feature type="transmembrane region" description="Helical" evidence="5">
    <location>
        <begin position="307"/>
        <end position="326"/>
    </location>
</feature>
<feature type="transmembrane region" description="Helical" evidence="5">
    <location>
        <begin position="234"/>
        <end position="254"/>
    </location>
</feature>
<proteinExistence type="predicted"/>
<comment type="subcellular location">
    <subcellularLocation>
        <location evidence="1">Membrane</location>
        <topology evidence="1">Multi-pass membrane protein</topology>
    </subcellularLocation>
</comment>
<dbReference type="Proteomes" id="UP001487305">
    <property type="component" value="Unassembled WGS sequence"/>
</dbReference>
<keyword evidence="8" id="KW-1185">Reference proteome</keyword>
<evidence type="ECO:0000256" key="1">
    <source>
        <dbReference type="ARBA" id="ARBA00004141"/>
    </source>
</evidence>
<feature type="transmembrane region" description="Helical" evidence="5">
    <location>
        <begin position="21"/>
        <end position="41"/>
    </location>
</feature>